<dbReference type="SUPFAM" id="SSF53795">
    <property type="entry name" value="PEP carboxykinase-like"/>
    <property type="match status" value="1"/>
</dbReference>
<organism evidence="2 3">
    <name type="scientific">Paracoccus homiensis</name>
    <dbReference type="NCBI Taxonomy" id="364199"/>
    <lineage>
        <taxon>Bacteria</taxon>
        <taxon>Pseudomonadati</taxon>
        <taxon>Pseudomonadota</taxon>
        <taxon>Alphaproteobacteria</taxon>
        <taxon>Rhodobacterales</taxon>
        <taxon>Paracoccaceae</taxon>
        <taxon>Paracoccus</taxon>
    </lineage>
</organism>
<evidence type="ECO:0000313" key="3">
    <source>
        <dbReference type="Proteomes" id="UP000199180"/>
    </source>
</evidence>
<feature type="domain" description="HPr kinase/phosphorylase C-terminal" evidence="1">
    <location>
        <begin position="24"/>
        <end position="103"/>
    </location>
</feature>
<dbReference type="InterPro" id="IPR011104">
    <property type="entry name" value="Hpr_kin/Pase_C"/>
</dbReference>
<protein>
    <submittedName>
        <fullName evidence="2">Hpr(Ser) kinase/phosphatase</fullName>
    </submittedName>
</protein>
<dbReference type="GO" id="GO:0006109">
    <property type="term" value="P:regulation of carbohydrate metabolic process"/>
    <property type="evidence" value="ECO:0007669"/>
    <property type="project" value="InterPro"/>
</dbReference>
<evidence type="ECO:0000313" key="2">
    <source>
        <dbReference type="EMBL" id="SET95262.1"/>
    </source>
</evidence>
<accession>A0A1I0IGS6</accession>
<dbReference type="GO" id="GO:0005524">
    <property type="term" value="F:ATP binding"/>
    <property type="evidence" value="ECO:0007669"/>
    <property type="project" value="InterPro"/>
</dbReference>
<keyword evidence="2" id="KW-0418">Kinase</keyword>
<reference evidence="2 3" key="1">
    <citation type="submission" date="2016-10" db="EMBL/GenBank/DDBJ databases">
        <authorList>
            <person name="de Groot N.N."/>
        </authorList>
    </citation>
    <scope>NUCLEOTIDE SEQUENCE [LARGE SCALE GENOMIC DNA]</scope>
    <source>
        <strain evidence="2 3">DSM 17862</strain>
    </source>
</reference>
<dbReference type="AlphaFoldDB" id="A0A1I0IGS6"/>
<proteinExistence type="predicted"/>
<evidence type="ECO:0000259" key="1">
    <source>
        <dbReference type="Pfam" id="PF07475"/>
    </source>
</evidence>
<dbReference type="CDD" id="cd01918">
    <property type="entry name" value="HprK_C"/>
    <property type="match status" value="1"/>
</dbReference>
<dbReference type="STRING" id="364199.SAMN04489858_11620"/>
<sequence>MVRLGTIAADSTRDCGQLGGMVIRETMLHATCVAVQGRGLLILGPSGSGKSALALDLMAVGADLVSDDQTCVQRRGDTLFARPPDTIAGQIEARGIGILHADNLPQAQLHCVIDLGQDEQMRLPPQRVHEILGIFVPLVLRPYRPQLYAAMRQMMLKGRCA</sequence>
<dbReference type="GO" id="GO:0000155">
    <property type="term" value="F:phosphorelay sensor kinase activity"/>
    <property type="evidence" value="ECO:0007669"/>
    <property type="project" value="InterPro"/>
</dbReference>
<dbReference type="InterPro" id="IPR027417">
    <property type="entry name" value="P-loop_NTPase"/>
</dbReference>
<dbReference type="Pfam" id="PF07475">
    <property type="entry name" value="Hpr_kinase_C"/>
    <property type="match status" value="1"/>
</dbReference>
<gene>
    <name evidence="2" type="ORF">SAMN04489858_11620</name>
</gene>
<dbReference type="Gene3D" id="3.40.50.300">
    <property type="entry name" value="P-loop containing nucleotide triphosphate hydrolases"/>
    <property type="match status" value="1"/>
</dbReference>
<dbReference type="Proteomes" id="UP000199180">
    <property type="component" value="Unassembled WGS sequence"/>
</dbReference>
<dbReference type="EMBL" id="FOHO01000016">
    <property type="protein sequence ID" value="SET95262.1"/>
    <property type="molecule type" value="Genomic_DNA"/>
</dbReference>
<name>A0A1I0IGS6_9RHOB</name>
<dbReference type="RefSeq" id="WP_342707927.1">
    <property type="nucleotide sequence ID" value="NZ_FOHO01000016.1"/>
</dbReference>
<keyword evidence="3" id="KW-1185">Reference proteome</keyword>
<keyword evidence="2" id="KW-0808">Transferase</keyword>